<feature type="domain" description="ABC transmembrane type-1" evidence="8">
    <location>
        <begin position="74"/>
        <end position="274"/>
    </location>
</feature>
<feature type="transmembrane region" description="Helical" evidence="7">
    <location>
        <begin position="76"/>
        <end position="97"/>
    </location>
</feature>
<evidence type="ECO:0000313" key="10">
    <source>
        <dbReference type="Proteomes" id="UP000030403"/>
    </source>
</evidence>
<sequence length="289" mass="32696">MIKQSFRQRSFAKFNYVFLTILSISMLLPFFHIIAGSFSSGNAIMQGRVSLWPVEFTFDNYRAVLFDKNIWRSFGVTVYITVMGTFLNLFFTSLMAYGLSKSNLKGRKIIIIMVLFTMIFSAPLIPSYLVVKSLGMLNTLWALMIPGLISAFNLIIMISFFQNIPQDLFDCAKIDGCGEYRTLWSIVIPLSMPSLSTIGLFYAVAHWNGYFQALLFIRDQSLFPLQVKLRQLIVESDAEQMIQTAALTVQSIEGIKMASIIFATVPILVIYPFIQKHFMKGAMLGSIKG</sequence>
<protein>
    <submittedName>
        <fullName evidence="9">ABC transporter permease</fullName>
    </submittedName>
</protein>
<dbReference type="STRING" id="1385511.GCA_000425225_00752"/>
<evidence type="ECO:0000256" key="1">
    <source>
        <dbReference type="ARBA" id="ARBA00004651"/>
    </source>
</evidence>
<keyword evidence="3" id="KW-1003">Cell membrane</keyword>
<dbReference type="InterPro" id="IPR035906">
    <property type="entry name" value="MetI-like_sf"/>
</dbReference>
<dbReference type="EMBL" id="AVPF01000053">
    <property type="protein sequence ID" value="KGX84568.1"/>
    <property type="molecule type" value="Genomic_DNA"/>
</dbReference>
<evidence type="ECO:0000313" key="9">
    <source>
        <dbReference type="EMBL" id="KGX84568.1"/>
    </source>
</evidence>
<organism evidence="9 10">
    <name type="scientific">Pontibacillus marinus BH030004 = DSM 16465</name>
    <dbReference type="NCBI Taxonomy" id="1385511"/>
    <lineage>
        <taxon>Bacteria</taxon>
        <taxon>Bacillati</taxon>
        <taxon>Bacillota</taxon>
        <taxon>Bacilli</taxon>
        <taxon>Bacillales</taxon>
        <taxon>Bacillaceae</taxon>
        <taxon>Pontibacillus</taxon>
    </lineage>
</organism>
<proteinExistence type="inferred from homology"/>
<gene>
    <name evidence="9" type="ORF">N783_16655</name>
</gene>
<evidence type="ECO:0000259" key="8">
    <source>
        <dbReference type="PROSITE" id="PS50928"/>
    </source>
</evidence>
<accession>A0A0A5G0E4</accession>
<reference evidence="9 10" key="1">
    <citation type="submission" date="2013-08" db="EMBL/GenBank/DDBJ databases">
        <authorList>
            <person name="Huang J."/>
            <person name="Wang G."/>
        </authorList>
    </citation>
    <scope>NUCLEOTIDE SEQUENCE [LARGE SCALE GENOMIC DNA]</scope>
    <source>
        <strain evidence="9 10">BH030004</strain>
    </source>
</reference>
<dbReference type="GO" id="GO:0055085">
    <property type="term" value="P:transmembrane transport"/>
    <property type="evidence" value="ECO:0007669"/>
    <property type="project" value="InterPro"/>
</dbReference>
<dbReference type="PANTHER" id="PTHR43744">
    <property type="entry name" value="ABC TRANSPORTER PERMEASE PROTEIN MG189-RELATED-RELATED"/>
    <property type="match status" value="1"/>
</dbReference>
<evidence type="ECO:0000256" key="5">
    <source>
        <dbReference type="ARBA" id="ARBA00022989"/>
    </source>
</evidence>
<dbReference type="eggNOG" id="COG0395">
    <property type="taxonomic scope" value="Bacteria"/>
</dbReference>
<evidence type="ECO:0000256" key="6">
    <source>
        <dbReference type="ARBA" id="ARBA00023136"/>
    </source>
</evidence>
<feature type="transmembrane region" description="Helical" evidence="7">
    <location>
        <begin position="182"/>
        <end position="205"/>
    </location>
</feature>
<dbReference type="Pfam" id="PF00528">
    <property type="entry name" value="BPD_transp_1"/>
    <property type="match status" value="1"/>
</dbReference>
<comment type="similarity">
    <text evidence="7">Belongs to the binding-protein-dependent transport system permease family.</text>
</comment>
<evidence type="ECO:0000256" key="7">
    <source>
        <dbReference type="RuleBase" id="RU363032"/>
    </source>
</evidence>
<keyword evidence="5 7" id="KW-1133">Transmembrane helix</keyword>
<feature type="transmembrane region" description="Helical" evidence="7">
    <location>
        <begin position="109"/>
        <end position="129"/>
    </location>
</feature>
<dbReference type="Gene3D" id="1.10.3720.10">
    <property type="entry name" value="MetI-like"/>
    <property type="match status" value="1"/>
</dbReference>
<keyword evidence="2 7" id="KW-0813">Transport</keyword>
<evidence type="ECO:0000256" key="3">
    <source>
        <dbReference type="ARBA" id="ARBA00022475"/>
    </source>
</evidence>
<dbReference type="PROSITE" id="PS50928">
    <property type="entry name" value="ABC_TM1"/>
    <property type="match status" value="1"/>
</dbReference>
<feature type="transmembrane region" description="Helical" evidence="7">
    <location>
        <begin position="141"/>
        <end position="161"/>
    </location>
</feature>
<feature type="transmembrane region" description="Helical" evidence="7">
    <location>
        <begin position="257"/>
        <end position="274"/>
    </location>
</feature>
<dbReference type="CDD" id="cd06261">
    <property type="entry name" value="TM_PBP2"/>
    <property type="match status" value="1"/>
</dbReference>
<dbReference type="OrthoDB" id="9810086at2"/>
<comment type="subcellular location">
    <subcellularLocation>
        <location evidence="1 7">Cell membrane</location>
        <topology evidence="1 7">Multi-pass membrane protein</topology>
    </subcellularLocation>
</comment>
<feature type="transmembrane region" description="Helical" evidence="7">
    <location>
        <begin position="12"/>
        <end position="35"/>
    </location>
</feature>
<dbReference type="GO" id="GO:0005886">
    <property type="term" value="C:plasma membrane"/>
    <property type="evidence" value="ECO:0007669"/>
    <property type="project" value="UniProtKB-SubCell"/>
</dbReference>
<evidence type="ECO:0000256" key="4">
    <source>
        <dbReference type="ARBA" id="ARBA00022692"/>
    </source>
</evidence>
<evidence type="ECO:0000256" key="2">
    <source>
        <dbReference type="ARBA" id="ARBA00022448"/>
    </source>
</evidence>
<keyword evidence="10" id="KW-1185">Reference proteome</keyword>
<name>A0A0A5G0E4_9BACI</name>
<comment type="caution">
    <text evidence="9">The sequence shown here is derived from an EMBL/GenBank/DDBJ whole genome shotgun (WGS) entry which is preliminary data.</text>
</comment>
<dbReference type="PANTHER" id="PTHR43744:SF9">
    <property type="entry name" value="POLYGALACTURONAN_RHAMNOGALACTURONAN TRANSPORT SYSTEM PERMEASE PROTEIN YTCP"/>
    <property type="match status" value="1"/>
</dbReference>
<dbReference type="AlphaFoldDB" id="A0A0A5G0E4"/>
<dbReference type="Proteomes" id="UP000030403">
    <property type="component" value="Unassembled WGS sequence"/>
</dbReference>
<keyword evidence="6 7" id="KW-0472">Membrane</keyword>
<dbReference type="InterPro" id="IPR000515">
    <property type="entry name" value="MetI-like"/>
</dbReference>
<keyword evidence="4 7" id="KW-0812">Transmembrane</keyword>
<dbReference type="SUPFAM" id="SSF161098">
    <property type="entry name" value="MetI-like"/>
    <property type="match status" value="1"/>
</dbReference>